<accession>A0A8H5H0F0</accession>
<evidence type="ECO:0000313" key="1">
    <source>
        <dbReference type="EMBL" id="KAF5349365.1"/>
    </source>
</evidence>
<keyword evidence="3" id="KW-1185">Reference proteome</keyword>
<dbReference type="EMBL" id="JAACJN010000101">
    <property type="protein sequence ID" value="KAF5374554.1"/>
    <property type="molecule type" value="Genomic_DNA"/>
</dbReference>
<gene>
    <name evidence="2" type="ORF">D9757_012414</name>
    <name evidence="1" type="ORF">D9757_014215</name>
</gene>
<comment type="caution">
    <text evidence="2">The sequence shown here is derived from an EMBL/GenBank/DDBJ whole genome shotgun (WGS) entry which is preliminary data.</text>
</comment>
<proteinExistence type="predicted"/>
<dbReference type="AlphaFoldDB" id="A0A8H5H0F0"/>
<protein>
    <submittedName>
        <fullName evidence="2">Uncharacterized protein</fullName>
    </submittedName>
</protein>
<reference evidence="2 3" key="1">
    <citation type="journal article" date="2020" name="ISME J.">
        <title>Uncovering the hidden diversity of litter-decomposition mechanisms in mushroom-forming fungi.</title>
        <authorList>
            <person name="Floudas D."/>
            <person name="Bentzer J."/>
            <person name="Ahren D."/>
            <person name="Johansson T."/>
            <person name="Persson P."/>
            <person name="Tunlid A."/>
        </authorList>
    </citation>
    <scope>NUCLEOTIDE SEQUENCE [LARGE SCALE GENOMIC DNA]</scope>
    <source>
        <strain evidence="2 3">CBS 406.79</strain>
    </source>
</reference>
<evidence type="ECO:0000313" key="3">
    <source>
        <dbReference type="Proteomes" id="UP000518752"/>
    </source>
</evidence>
<organism evidence="2 3">
    <name type="scientific">Collybiopsis confluens</name>
    <dbReference type="NCBI Taxonomy" id="2823264"/>
    <lineage>
        <taxon>Eukaryota</taxon>
        <taxon>Fungi</taxon>
        <taxon>Dikarya</taxon>
        <taxon>Basidiomycota</taxon>
        <taxon>Agaricomycotina</taxon>
        <taxon>Agaricomycetes</taxon>
        <taxon>Agaricomycetidae</taxon>
        <taxon>Agaricales</taxon>
        <taxon>Marasmiineae</taxon>
        <taxon>Omphalotaceae</taxon>
        <taxon>Collybiopsis</taxon>
    </lineage>
</organism>
<dbReference type="Proteomes" id="UP000518752">
    <property type="component" value="Unassembled WGS sequence"/>
</dbReference>
<dbReference type="EMBL" id="JAACJN010000309">
    <property type="protein sequence ID" value="KAF5349365.1"/>
    <property type="molecule type" value="Genomic_DNA"/>
</dbReference>
<evidence type="ECO:0000313" key="2">
    <source>
        <dbReference type="EMBL" id="KAF5374554.1"/>
    </source>
</evidence>
<name>A0A8H5H0F0_9AGAR</name>
<sequence>MIDFDNMLQAHLITVWTTKFHSWFEEFPWKGWSEALMVRQEQAWDYTGTYQKTGYERYEQLSAEEFEVSFKT</sequence>